<reference evidence="3 4" key="1">
    <citation type="submission" date="2020-08" db="EMBL/GenBank/DDBJ databases">
        <title>Genomic Encyclopedia of Type Strains, Phase IV (KMG-IV): sequencing the most valuable type-strain genomes for metagenomic binning, comparative biology and taxonomic classification.</title>
        <authorList>
            <person name="Goeker M."/>
        </authorList>
    </citation>
    <scope>NUCLEOTIDE SEQUENCE [LARGE SCALE GENOMIC DNA]</scope>
    <source>
        <strain evidence="3 4">DSM 105481</strain>
    </source>
</reference>
<gene>
    <name evidence="3" type="ORF">HNP81_004378</name>
</gene>
<protein>
    <recommendedName>
        <fullName evidence="5">Lipoprotein</fullName>
    </recommendedName>
</protein>
<proteinExistence type="predicted"/>
<dbReference type="EMBL" id="JACJHX010000024">
    <property type="protein sequence ID" value="MBA9029056.1"/>
    <property type="molecule type" value="Genomic_DNA"/>
</dbReference>
<evidence type="ECO:0000256" key="2">
    <source>
        <dbReference type="SAM" id="SignalP"/>
    </source>
</evidence>
<dbReference type="Proteomes" id="UP000626697">
    <property type="component" value="Unassembled WGS sequence"/>
</dbReference>
<dbReference type="InterPro" id="IPR046720">
    <property type="entry name" value="DUF6612"/>
</dbReference>
<dbReference type="RefSeq" id="WP_182503933.1">
    <property type="nucleotide sequence ID" value="NZ_JACJHX010000024.1"/>
</dbReference>
<name>A0ABR6CVK3_9BACI</name>
<organism evidence="3 4">
    <name type="scientific">Peribacillus huizhouensis</name>
    <dbReference type="NCBI Taxonomy" id="1501239"/>
    <lineage>
        <taxon>Bacteria</taxon>
        <taxon>Bacillati</taxon>
        <taxon>Bacillota</taxon>
        <taxon>Bacilli</taxon>
        <taxon>Bacillales</taxon>
        <taxon>Bacillaceae</taxon>
        <taxon>Peribacillus</taxon>
    </lineage>
</organism>
<dbReference type="Pfam" id="PF20316">
    <property type="entry name" value="DUF6612"/>
    <property type="match status" value="1"/>
</dbReference>
<dbReference type="PROSITE" id="PS51257">
    <property type="entry name" value="PROKAR_LIPOPROTEIN"/>
    <property type="match status" value="1"/>
</dbReference>
<feature type="region of interest" description="Disordered" evidence="1">
    <location>
        <begin position="23"/>
        <end position="47"/>
    </location>
</feature>
<evidence type="ECO:0000256" key="1">
    <source>
        <dbReference type="SAM" id="MobiDB-lite"/>
    </source>
</evidence>
<feature type="chain" id="PRO_5045045909" description="Lipoprotein" evidence="2">
    <location>
        <begin position="24"/>
        <end position="289"/>
    </location>
</feature>
<evidence type="ECO:0000313" key="3">
    <source>
        <dbReference type="EMBL" id="MBA9029056.1"/>
    </source>
</evidence>
<keyword evidence="2" id="KW-0732">Signal</keyword>
<comment type="caution">
    <text evidence="3">The sequence shown here is derived from an EMBL/GenBank/DDBJ whole genome shotgun (WGS) entry which is preliminary data.</text>
</comment>
<keyword evidence="4" id="KW-1185">Reference proteome</keyword>
<evidence type="ECO:0008006" key="5">
    <source>
        <dbReference type="Google" id="ProtNLM"/>
    </source>
</evidence>
<evidence type="ECO:0000313" key="4">
    <source>
        <dbReference type="Proteomes" id="UP000626697"/>
    </source>
</evidence>
<sequence length="289" mass="32324">MKLKSLAISFFALVVLLSGCGQKATPVSESGKSETKTNTEHPAQKEESLTLEEVFEKTIAASQDLKSLTVKMKNEQTITSSSDSEPMDISSTIDIDVIQDPISLYQVMSINMPGEEPMKTESYFTNQGFFTYDPTQGTWMKLPDEMSTELLKTTEQQGDPAAELKKMQEYIEDFTFEQDDSSYILSLNASAEKFNAFMKEQLAQSFGQELGLDLQNVDVSGLKYSYTIDKKNFYPTAMTMDMAFKTTEGSEETTLEQKTNATFSNYNGVKDITIPDEVINSAQEIELPQ</sequence>
<accession>A0ABR6CVK3</accession>
<feature type="signal peptide" evidence="2">
    <location>
        <begin position="1"/>
        <end position="23"/>
    </location>
</feature>
<feature type="compositionally biased region" description="Basic and acidic residues" evidence="1">
    <location>
        <begin position="31"/>
        <end position="47"/>
    </location>
</feature>